<evidence type="ECO:0000313" key="7">
    <source>
        <dbReference type="EMBL" id="CAC5371834.1"/>
    </source>
</evidence>
<accession>A0A6J8AQ72</accession>
<sequence length="209" mass="24115">MQNHAINFIFQMGITTEYLHYATGGWKFGCLPGVITTKVGFTGGTTKNATYRNIGDHTETISLEYDPSKVSYGDLLKKFWSFHNPTVSHRTQYMSAIFYHNTKQKLEAEESKNEQQKKMVQPILTQIKKADMFYDAEDYHQKYQLRRYHEILDCLNLSNEELITSPVAARLNGYLGGYGSAKAFEEECEDLELPHKIRSLVSRKLQNKL</sequence>
<organism evidence="7 8">
    <name type="scientific">Mytilus coruscus</name>
    <name type="common">Sea mussel</name>
    <dbReference type="NCBI Taxonomy" id="42192"/>
    <lineage>
        <taxon>Eukaryota</taxon>
        <taxon>Metazoa</taxon>
        <taxon>Spiralia</taxon>
        <taxon>Lophotrochozoa</taxon>
        <taxon>Mollusca</taxon>
        <taxon>Bivalvia</taxon>
        <taxon>Autobranchia</taxon>
        <taxon>Pteriomorphia</taxon>
        <taxon>Mytilida</taxon>
        <taxon>Mytiloidea</taxon>
        <taxon>Mytilidae</taxon>
        <taxon>Mytilinae</taxon>
        <taxon>Mytilus</taxon>
    </lineage>
</organism>
<dbReference type="EMBL" id="CACVKT020001810">
    <property type="protein sequence ID" value="CAC5371834.1"/>
    <property type="molecule type" value="Genomic_DNA"/>
</dbReference>
<keyword evidence="8" id="KW-1185">Reference proteome</keyword>
<dbReference type="AlphaFoldDB" id="A0A6J8AQ72"/>
<dbReference type="EC" id="1.8.4.11" evidence="2"/>
<dbReference type="PANTHER" id="PTHR43774">
    <property type="entry name" value="PEPTIDE METHIONINE SULFOXIDE REDUCTASE"/>
    <property type="match status" value="1"/>
</dbReference>
<dbReference type="OrthoDB" id="77405at2759"/>
<dbReference type="InterPro" id="IPR036509">
    <property type="entry name" value="Met_Sox_Rdtase_MsrA_sf"/>
</dbReference>
<protein>
    <recommendedName>
        <fullName evidence="2">peptide-methionine (S)-S-oxide reductase</fullName>
        <ecNumber evidence="2">1.8.4.11</ecNumber>
    </recommendedName>
    <alternativeName>
        <fullName evidence="4">Peptide-methionine (S)-S-oxide reductase</fullName>
    </alternativeName>
</protein>
<evidence type="ECO:0000256" key="4">
    <source>
        <dbReference type="ARBA" id="ARBA00030643"/>
    </source>
</evidence>
<proteinExistence type="inferred from homology"/>
<dbReference type="Gene3D" id="3.30.1060.10">
    <property type="entry name" value="Peptide methionine sulphoxide reductase MsrA"/>
    <property type="match status" value="1"/>
</dbReference>
<dbReference type="Proteomes" id="UP000507470">
    <property type="component" value="Unassembled WGS sequence"/>
</dbReference>
<evidence type="ECO:0000256" key="3">
    <source>
        <dbReference type="ARBA" id="ARBA00023002"/>
    </source>
</evidence>
<gene>
    <name evidence="7" type="ORF">MCOR_10155</name>
</gene>
<dbReference type="PANTHER" id="PTHR43774:SF1">
    <property type="entry name" value="PEPTIDE METHIONINE SULFOXIDE REDUCTASE MSRA 2"/>
    <property type="match status" value="1"/>
</dbReference>
<feature type="domain" description="Selenoprotein methionine sulfoxide reductase A helical" evidence="6">
    <location>
        <begin position="157"/>
        <end position="194"/>
    </location>
</feature>
<keyword evidence="3 7" id="KW-0560">Oxidoreductase</keyword>
<dbReference type="Pfam" id="PF20939">
    <property type="entry name" value="MsrA_helical"/>
    <property type="match status" value="1"/>
</dbReference>
<dbReference type="GO" id="GO:0008113">
    <property type="term" value="F:peptide-methionine (S)-S-oxide reductase activity"/>
    <property type="evidence" value="ECO:0007669"/>
    <property type="project" value="UniProtKB-EC"/>
</dbReference>
<evidence type="ECO:0000313" key="8">
    <source>
        <dbReference type="Proteomes" id="UP000507470"/>
    </source>
</evidence>
<dbReference type="Pfam" id="PF01625">
    <property type="entry name" value="PMSR"/>
    <property type="match status" value="1"/>
</dbReference>
<evidence type="ECO:0000259" key="5">
    <source>
        <dbReference type="Pfam" id="PF01625"/>
    </source>
</evidence>
<reference evidence="7 8" key="1">
    <citation type="submission" date="2020-06" db="EMBL/GenBank/DDBJ databases">
        <authorList>
            <person name="Li R."/>
            <person name="Bekaert M."/>
        </authorList>
    </citation>
    <scope>NUCLEOTIDE SEQUENCE [LARGE SCALE GENOMIC DNA]</scope>
    <source>
        <strain evidence="8">wild</strain>
    </source>
</reference>
<dbReference type="FunFam" id="3.30.1060.10:FF:000004">
    <property type="entry name" value="Peptide methionine sulfoxide reductase A5"/>
    <property type="match status" value="1"/>
</dbReference>
<evidence type="ECO:0000256" key="1">
    <source>
        <dbReference type="ARBA" id="ARBA00005591"/>
    </source>
</evidence>
<feature type="domain" description="Peptide methionine sulphoxide reductase MsrA" evidence="5">
    <location>
        <begin position="28"/>
        <end position="146"/>
    </location>
</feature>
<dbReference type="InterPro" id="IPR002569">
    <property type="entry name" value="Met_Sox_Rdtase_MsrA_dom"/>
</dbReference>
<evidence type="ECO:0000256" key="2">
    <source>
        <dbReference type="ARBA" id="ARBA00012502"/>
    </source>
</evidence>
<dbReference type="InterPro" id="IPR049006">
    <property type="entry name" value="MsrA_helical"/>
</dbReference>
<dbReference type="SUPFAM" id="SSF55068">
    <property type="entry name" value="Peptide methionine sulfoxide reductase"/>
    <property type="match status" value="1"/>
</dbReference>
<comment type="similarity">
    <text evidence="1">Belongs to the MsrA Met sulfoxide reductase family.</text>
</comment>
<evidence type="ECO:0000259" key="6">
    <source>
        <dbReference type="Pfam" id="PF20939"/>
    </source>
</evidence>
<name>A0A6J8AQ72_MYTCO</name>